<comment type="caution">
    <text evidence="3">The sequence shown here is derived from an EMBL/GenBank/DDBJ whole genome shotgun (WGS) entry which is preliminary data.</text>
</comment>
<dbReference type="Proteomes" id="UP000177905">
    <property type="component" value="Unassembled WGS sequence"/>
</dbReference>
<dbReference type="Pfam" id="PF01075">
    <property type="entry name" value="Glyco_transf_9"/>
    <property type="match status" value="1"/>
</dbReference>
<dbReference type="InterPro" id="IPR002201">
    <property type="entry name" value="Glyco_trans_9"/>
</dbReference>
<evidence type="ECO:0000256" key="2">
    <source>
        <dbReference type="ARBA" id="ARBA00022679"/>
    </source>
</evidence>
<dbReference type="PANTHER" id="PTHR30160:SF1">
    <property type="entry name" value="LIPOPOLYSACCHARIDE 1,2-N-ACETYLGLUCOSAMINETRANSFERASE-RELATED"/>
    <property type="match status" value="1"/>
</dbReference>
<evidence type="ECO:0008006" key="5">
    <source>
        <dbReference type="Google" id="ProtNLM"/>
    </source>
</evidence>
<dbReference type="EMBL" id="MEUA01000018">
    <property type="protein sequence ID" value="OGC15630.1"/>
    <property type="molecule type" value="Genomic_DNA"/>
</dbReference>
<accession>A0A1F4S5E9</accession>
<dbReference type="GO" id="GO:0008713">
    <property type="term" value="F:ADP-heptose-lipopolysaccharide heptosyltransferase activity"/>
    <property type="evidence" value="ECO:0007669"/>
    <property type="project" value="TreeGrafter"/>
</dbReference>
<dbReference type="InterPro" id="IPR051199">
    <property type="entry name" value="LPS_LOS_Heptosyltrfase"/>
</dbReference>
<gene>
    <name evidence="3" type="ORF">A2290_06110</name>
</gene>
<dbReference type="CDD" id="cd03789">
    <property type="entry name" value="GT9_LPS_heptosyltransferase"/>
    <property type="match status" value="1"/>
</dbReference>
<dbReference type="SUPFAM" id="SSF53756">
    <property type="entry name" value="UDP-Glycosyltransferase/glycogen phosphorylase"/>
    <property type="match status" value="2"/>
</dbReference>
<sequence length="408" mass="46312">MKRLISFLLHMFFPVRSGFDKSKIKSIVVLQFGHIGDIVLSFPFLKELRKIFPHAKITFVCGDWGGDFVTINKNIDEIIIFDHPWQIRKEQNFFTAARATFSFLKVLRHKKFDLAVDLKGNLNSALINLFSGSRFKIGRDFGGYDFPYSYVSGAYDDYEALNLLALLEKIKPRLCIDEQNSSRVLEISPGMNPDFLIGVNNRGKGSKIDFPGYEFPVPEKELRTITNKLLKSNINRFVVIHPTTLWKPRNWGINNYKKLIEKMLDNINNLTVIIIGSNAEIEENNKLIATDPKRVRNFSGELSLIETAALISRADLFIGSDSGPAHLAAAIGSKLVVLMGPGEYPRFAPYNPFNMPKIIRHETCEYQTNNNCKQKYGVDKCAKENNVCMDSIKVDEVFTVVKGLLSCR</sequence>
<name>A0A1F4S5E9_UNCSA</name>
<keyword evidence="1" id="KW-0328">Glycosyltransferase</keyword>
<dbReference type="AlphaFoldDB" id="A0A1F4S5E9"/>
<evidence type="ECO:0000313" key="3">
    <source>
        <dbReference type="EMBL" id="OGC15630.1"/>
    </source>
</evidence>
<protein>
    <recommendedName>
        <fullName evidence="5">Lipopolysaccharide heptosyltransferase II</fullName>
    </recommendedName>
</protein>
<evidence type="ECO:0000256" key="1">
    <source>
        <dbReference type="ARBA" id="ARBA00022676"/>
    </source>
</evidence>
<organism evidence="3 4">
    <name type="scientific">candidate division WOR-1 bacterium RIFOXYB2_FULL_36_35</name>
    <dbReference type="NCBI Taxonomy" id="1802578"/>
    <lineage>
        <taxon>Bacteria</taxon>
        <taxon>Bacillati</taxon>
        <taxon>Saganbacteria</taxon>
    </lineage>
</organism>
<reference evidence="3 4" key="1">
    <citation type="journal article" date="2016" name="Nat. Commun.">
        <title>Thousands of microbial genomes shed light on interconnected biogeochemical processes in an aquifer system.</title>
        <authorList>
            <person name="Anantharaman K."/>
            <person name="Brown C.T."/>
            <person name="Hug L.A."/>
            <person name="Sharon I."/>
            <person name="Castelle C.J."/>
            <person name="Probst A.J."/>
            <person name="Thomas B.C."/>
            <person name="Singh A."/>
            <person name="Wilkins M.J."/>
            <person name="Karaoz U."/>
            <person name="Brodie E.L."/>
            <person name="Williams K.H."/>
            <person name="Hubbard S.S."/>
            <person name="Banfield J.F."/>
        </authorList>
    </citation>
    <scope>NUCLEOTIDE SEQUENCE [LARGE SCALE GENOMIC DNA]</scope>
</reference>
<proteinExistence type="predicted"/>
<dbReference type="GO" id="GO:0009244">
    <property type="term" value="P:lipopolysaccharide core region biosynthetic process"/>
    <property type="evidence" value="ECO:0007669"/>
    <property type="project" value="TreeGrafter"/>
</dbReference>
<evidence type="ECO:0000313" key="4">
    <source>
        <dbReference type="Proteomes" id="UP000177905"/>
    </source>
</evidence>
<keyword evidence="2" id="KW-0808">Transferase</keyword>
<dbReference type="PANTHER" id="PTHR30160">
    <property type="entry name" value="TETRAACYLDISACCHARIDE 4'-KINASE-RELATED"/>
    <property type="match status" value="1"/>
</dbReference>
<dbReference type="GO" id="GO:0005829">
    <property type="term" value="C:cytosol"/>
    <property type="evidence" value="ECO:0007669"/>
    <property type="project" value="TreeGrafter"/>
</dbReference>
<dbReference type="Gene3D" id="3.40.50.2000">
    <property type="entry name" value="Glycogen Phosphorylase B"/>
    <property type="match status" value="2"/>
</dbReference>